<keyword evidence="2 4" id="KW-0808">Transferase</keyword>
<dbReference type="PANTHER" id="PTHR11061">
    <property type="entry name" value="RNA M5U METHYLTRANSFERASE"/>
    <property type="match status" value="1"/>
</dbReference>
<dbReference type="CDD" id="cd02440">
    <property type="entry name" value="AdoMet_MTases"/>
    <property type="match status" value="1"/>
</dbReference>
<evidence type="ECO:0000256" key="5">
    <source>
        <dbReference type="PROSITE-ProRule" id="PRU10015"/>
    </source>
</evidence>
<evidence type="ECO:0000256" key="3">
    <source>
        <dbReference type="ARBA" id="ARBA00022691"/>
    </source>
</evidence>
<dbReference type="Pfam" id="PF05958">
    <property type="entry name" value="tRNA_U5-meth_tr"/>
    <property type="match status" value="1"/>
</dbReference>
<dbReference type="Pfam" id="PF01938">
    <property type="entry name" value="TRAM"/>
    <property type="match status" value="1"/>
</dbReference>
<comment type="caution">
    <text evidence="7">The sequence shown here is derived from an EMBL/GenBank/DDBJ whole genome shotgun (WGS) entry which is preliminary data.</text>
</comment>
<dbReference type="PROSITE" id="PS51687">
    <property type="entry name" value="SAM_MT_RNA_M5U"/>
    <property type="match status" value="1"/>
</dbReference>
<dbReference type="PANTHER" id="PTHR11061:SF30">
    <property type="entry name" value="TRNA (URACIL(54)-C(5))-METHYLTRANSFERASE"/>
    <property type="match status" value="1"/>
</dbReference>
<dbReference type="InterPro" id="IPR012340">
    <property type="entry name" value="NA-bd_OB-fold"/>
</dbReference>
<reference evidence="7" key="2">
    <citation type="submission" date="2021-01" db="EMBL/GenBank/DDBJ databases">
        <authorList>
            <person name="Schikora-Tamarit M.A."/>
        </authorList>
    </citation>
    <scope>NUCLEOTIDE SEQUENCE</scope>
    <source>
        <strain evidence="7">CBS2887</strain>
    </source>
</reference>
<keyword evidence="8" id="KW-1185">Reference proteome</keyword>
<dbReference type="InterPro" id="IPR029063">
    <property type="entry name" value="SAM-dependent_MTases_sf"/>
</dbReference>
<feature type="binding site" evidence="4">
    <location>
        <position position="363"/>
    </location>
    <ligand>
        <name>S-adenosyl-L-methionine</name>
        <dbReference type="ChEBI" id="CHEBI:59789"/>
    </ligand>
</feature>
<dbReference type="Gene3D" id="2.40.50.140">
    <property type="entry name" value="Nucleic acid-binding proteins"/>
    <property type="match status" value="1"/>
</dbReference>
<dbReference type="GO" id="GO:0030697">
    <property type="term" value="F:tRNA (uracil(54)-C5)-methyltransferase activity, S-adenosyl methionine-dependent"/>
    <property type="evidence" value="ECO:0007669"/>
    <property type="project" value="InterPro"/>
</dbReference>
<dbReference type="InterPro" id="IPR030390">
    <property type="entry name" value="MeTrfase_TrmA_AS"/>
</dbReference>
<dbReference type="AlphaFoldDB" id="A0A9P8QAB7"/>
<dbReference type="GO" id="GO:0008033">
    <property type="term" value="P:tRNA processing"/>
    <property type="evidence" value="ECO:0007669"/>
    <property type="project" value="InterPro"/>
</dbReference>
<name>A0A9P8QAB7_WICPI</name>
<dbReference type="EMBL" id="JAEUBG010000864">
    <property type="protein sequence ID" value="KAH3687317.1"/>
    <property type="molecule type" value="Genomic_DNA"/>
</dbReference>
<accession>A0A9P8QAB7</accession>
<sequence>MFNRGLVNVNVRRSSQLIRLASTSSSRPYNRAIDPTSSEGSLLHELKLLSSQPDANVIPVSKELRDYYRQRQNFREVERVSIIKLSVTGNGIALVKSEENDQGSIFVSVPFTLPGDIVDLKIGIHHEAYAEGHLVRVVSPSHLRDDKLIGCKYFNSCSGCQLQMLSYEKQVDFKTNTVKDAFAQFGFDINRLPILETVKSPLQYNYRTKLTPHFNSNRKYLKLGFEGVFDGRKRLFDLESCDIATPVLNKALVEDREVLLNKVREYKRSGTILLRDTTLPSDETPSYTIDHRRIIKQEVGGFQFEFPAGEFFQNNPSILPELVSTISSHIVPSKHKTLVDTYCGSGFLGISLSGKVESLIGIEISKGNLTFASHNAKVNNISNATFHLGSSEDIFESLDATDIDNKETVVILDPSRKGSTESYLSQLSQFEPDLVVYLSCNVFSQARDLDYFLNKTENGQKYEITTVQGWDFFPQTKHVESLAILKHKGS</sequence>
<evidence type="ECO:0000259" key="6">
    <source>
        <dbReference type="PROSITE" id="PS50926"/>
    </source>
</evidence>
<feature type="binding site" evidence="4">
    <location>
        <position position="413"/>
    </location>
    <ligand>
        <name>S-adenosyl-L-methionine</name>
        <dbReference type="ChEBI" id="CHEBI:59789"/>
    </ligand>
</feature>
<feature type="active site" evidence="5">
    <location>
        <position position="440"/>
    </location>
</feature>
<feature type="binding site" evidence="4">
    <location>
        <position position="342"/>
    </location>
    <ligand>
        <name>S-adenosyl-L-methionine</name>
        <dbReference type="ChEBI" id="CHEBI:59789"/>
    </ligand>
</feature>
<dbReference type="InterPro" id="IPR025795">
    <property type="entry name" value="tRNA_(uracil-5-)_MeTrfase"/>
</dbReference>
<dbReference type="FunFam" id="2.40.50.140:FF:000201">
    <property type="entry name" value="TRM2p tRNA methyltransferase"/>
    <property type="match status" value="1"/>
</dbReference>
<dbReference type="InterPro" id="IPR010280">
    <property type="entry name" value="U5_MeTrfase_fam"/>
</dbReference>
<keyword evidence="1 4" id="KW-0489">Methyltransferase</keyword>
<feature type="domain" description="TRAM" evidence="6">
    <location>
        <begin position="71"/>
        <end position="136"/>
    </location>
</feature>
<organism evidence="7 8">
    <name type="scientific">Wickerhamomyces pijperi</name>
    <name type="common">Yeast</name>
    <name type="synonym">Pichia pijperi</name>
    <dbReference type="NCBI Taxonomy" id="599730"/>
    <lineage>
        <taxon>Eukaryota</taxon>
        <taxon>Fungi</taxon>
        <taxon>Dikarya</taxon>
        <taxon>Ascomycota</taxon>
        <taxon>Saccharomycotina</taxon>
        <taxon>Saccharomycetes</taxon>
        <taxon>Phaffomycetales</taxon>
        <taxon>Wickerhamomycetaceae</taxon>
        <taxon>Wickerhamomyces</taxon>
    </lineage>
</organism>
<dbReference type="PROSITE" id="PS51622">
    <property type="entry name" value="SAM_MT_RNA_M5U_2"/>
    <property type="match status" value="1"/>
</dbReference>
<keyword evidence="3 4" id="KW-0949">S-adenosyl-L-methionine</keyword>
<feature type="binding site" evidence="4">
    <location>
        <position position="313"/>
    </location>
    <ligand>
        <name>S-adenosyl-L-methionine</name>
        <dbReference type="ChEBI" id="CHEBI:59789"/>
    </ligand>
</feature>
<dbReference type="Gene3D" id="3.40.50.150">
    <property type="entry name" value="Vaccinia Virus protein VP39"/>
    <property type="match status" value="2"/>
</dbReference>
<evidence type="ECO:0000256" key="4">
    <source>
        <dbReference type="PROSITE-ProRule" id="PRU01024"/>
    </source>
</evidence>
<proteinExistence type="inferred from homology"/>
<evidence type="ECO:0000256" key="1">
    <source>
        <dbReference type="ARBA" id="ARBA00022603"/>
    </source>
</evidence>
<feature type="active site" description="Nucleophile" evidence="4">
    <location>
        <position position="440"/>
    </location>
</feature>
<dbReference type="Proteomes" id="UP000774326">
    <property type="component" value="Unassembled WGS sequence"/>
</dbReference>
<protein>
    <recommendedName>
        <fullName evidence="6">TRAM domain-containing protein</fullName>
    </recommendedName>
</protein>
<dbReference type="PROSITE" id="PS01230">
    <property type="entry name" value="TRMA_1"/>
    <property type="match status" value="1"/>
</dbReference>
<evidence type="ECO:0000313" key="7">
    <source>
        <dbReference type="EMBL" id="KAH3687317.1"/>
    </source>
</evidence>
<comment type="similarity">
    <text evidence="4">Belongs to the class I-like SAM-binding methyltransferase superfamily. RNA M5U methyltransferase family.</text>
</comment>
<dbReference type="SUPFAM" id="SSF53335">
    <property type="entry name" value="S-adenosyl-L-methionine-dependent methyltransferases"/>
    <property type="match status" value="1"/>
</dbReference>
<evidence type="ECO:0000256" key="2">
    <source>
        <dbReference type="ARBA" id="ARBA00022679"/>
    </source>
</evidence>
<reference evidence="7" key="1">
    <citation type="journal article" date="2021" name="Open Biol.">
        <title>Shared evolutionary footprints suggest mitochondrial oxidative damage underlies multiple complex I losses in fungi.</title>
        <authorList>
            <person name="Schikora-Tamarit M.A."/>
            <person name="Marcet-Houben M."/>
            <person name="Nosek J."/>
            <person name="Gabaldon T."/>
        </authorList>
    </citation>
    <scope>NUCLEOTIDE SEQUENCE</scope>
    <source>
        <strain evidence="7">CBS2887</strain>
    </source>
</reference>
<dbReference type="InterPro" id="IPR002792">
    <property type="entry name" value="TRAM_dom"/>
</dbReference>
<dbReference type="OrthoDB" id="10250660at2759"/>
<gene>
    <name evidence="7" type="ORF">WICPIJ_001700</name>
</gene>
<dbReference type="PROSITE" id="PS50926">
    <property type="entry name" value="TRAM"/>
    <property type="match status" value="1"/>
</dbReference>
<evidence type="ECO:0000313" key="8">
    <source>
        <dbReference type="Proteomes" id="UP000774326"/>
    </source>
</evidence>
<dbReference type="GO" id="GO:0032259">
    <property type="term" value="P:methylation"/>
    <property type="evidence" value="ECO:0007669"/>
    <property type="project" value="UniProtKB-KW"/>
</dbReference>